<comment type="caution">
    <text evidence="1">The sequence shown here is derived from an EMBL/GenBank/DDBJ whole genome shotgun (WGS) entry which is preliminary data.</text>
</comment>
<organism evidence="1 2">
    <name type="scientific">Xylaria curta</name>
    <dbReference type="NCBI Taxonomy" id="42375"/>
    <lineage>
        <taxon>Eukaryota</taxon>
        <taxon>Fungi</taxon>
        <taxon>Dikarya</taxon>
        <taxon>Ascomycota</taxon>
        <taxon>Pezizomycotina</taxon>
        <taxon>Sordariomycetes</taxon>
        <taxon>Xylariomycetidae</taxon>
        <taxon>Xylariales</taxon>
        <taxon>Xylariaceae</taxon>
        <taxon>Xylaria</taxon>
    </lineage>
</organism>
<evidence type="ECO:0000313" key="2">
    <source>
        <dbReference type="Proteomes" id="UP001143856"/>
    </source>
</evidence>
<gene>
    <name evidence="1" type="ORF">NUW58_g4915</name>
</gene>
<sequence>MAYATRHLVHDAYLQLHAHRPFSSAYLTVNNAATVSLEAELLTTFDGRGAAESCHRELNPQTAGSRSDDWGSSCRMLESHRGNCLIGKDPDDPIATSRGSRLGMQLSLLESVKLLRNTKLRSTFCSSRIQKASGLPTPHQH</sequence>
<keyword evidence="2" id="KW-1185">Reference proteome</keyword>
<evidence type="ECO:0000313" key="1">
    <source>
        <dbReference type="EMBL" id="KAJ2986670.1"/>
    </source>
</evidence>
<accession>A0ACC1P4C4</accession>
<dbReference type="Proteomes" id="UP001143856">
    <property type="component" value="Unassembled WGS sequence"/>
</dbReference>
<protein>
    <submittedName>
        <fullName evidence="1">Uncharacterized protein</fullName>
    </submittedName>
</protein>
<dbReference type="EMBL" id="JAPDGR010000912">
    <property type="protein sequence ID" value="KAJ2986670.1"/>
    <property type="molecule type" value="Genomic_DNA"/>
</dbReference>
<reference evidence="1" key="1">
    <citation type="submission" date="2022-10" db="EMBL/GenBank/DDBJ databases">
        <title>Genome Sequence of Xylaria curta.</title>
        <authorList>
            <person name="Buettner E."/>
        </authorList>
    </citation>
    <scope>NUCLEOTIDE SEQUENCE</scope>
    <source>
        <strain evidence="1">Babe10</strain>
    </source>
</reference>
<proteinExistence type="predicted"/>
<name>A0ACC1P4C4_9PEZI</name>